<dbReference type="InterPro" id="IPR033467">
    <property type="entry name" value="Tesmin/TSO1-like_CXC"/>
</dbReference>
<feature type="domain" description="Tesmin/TSO1-like CXC" evidence="1">
    <location>
        <begin position="16"/>
        <end position="56"/>
    </location>
</feature>
<protein>
    <recommendedName>
        <fullName evidence="1">Tesmin/TSO1-like CXC domain-containing protein</fullName>
    </recommendedName>
</protein>
<evidence type="ECO:0000259" key="1">
    <source>
        <dbReference type="SMART" id="SM01114"/>
    </source>
</evidence>
<organism evidence="2 3">
    <name type="scientific">Hyaloscypha hepaticicola</name>
    <dbReference type="NCBI Taxonomy" id="2082293"/>
    <lineage>
        <taxon>Eukaryota</taxon>
        <taxon>Fungi</taxon>
        <taxon>Dikarya</taxon>
        <taxon>Ascomycota</taxon>
        <taxon>Pezizomycotina</taxon>
        <taxon>Leotiomycetes</taxon>
        <taxon>Helotiales</taxon>
        <taxon>Hyaloscyphaceae</taxon>
        <taxon>Hyaloscypha</taxon>
    </lineage>
</organism>
<evidence type="ECO:0000313" key="2">
    <source>
        <dbReference type="EMBL" id="PMD12986.1"/>
    </source>
</evidence>
<proteinExistence type="predicted"/>
<accession>A0A2J6PGH8</accession>
<evidence type="ECO:0000313" key="3">
    <source>
        <dbReference type="Proteomes" id="UP000235672"/>
    </source>
</evidence>
<name>A0A2J6PGH8_9HELO</name>
<sequence length="224" mass="25457">MSDSNSDILQREDVESKDLHCKCKTGCKTTRCKCNKNGAGCSATCTSTNCVNPLAELATFFDEEGVRASPCFLTHLKKLRKRRLTLVTEGVVNLLRCNLLGIPQGSALTVPPKDDLFLYDDFDKEVYDWGKDWMSPSLTTDERDAMTKKLFRMGLALDSRGWFYSFCRSNWQETHCTEHCDICEECNDWREWHCKVCNRCTYGISLPCNGCGGVSETYDFAHSF</sequence>
<reference evidence="2 3" key="1">
    <citation type="submission" date="2016-05" db="EMBL/GenBank/DDBJ databases">
        <title>A degradative enzymes factory behind the ericoid mycorrhizal symbiosis.</title>
        <authorList>
            <consortium name="DOE Joint Genome Institute"/>
            <person name="Martino E."/>
            <person name="Morin E."/>
            <person name="Grelet G."/>
            <person name="Kuo A."/>
            <person name="Kohler A."/>
            <person name="Daghino S."/>
            <person name="Barry K."/>
            <person name="Choi C."/>
            <person name="Cichocki N."/>
            <person name="Clum A."/>
            <person name="Copeland A."/>
            <person name="Hainaut M."/>
            <person name="Haridas S."/>
            <person name="Labutti K."/>
            <person name="Lindquist E."/>
            <person name="Lipzen A."/>
            <person name="Khouja H.-R."/>
            <person name="Murat C."/>
            <person name="Ohm R."/>
            <person name="Olson A."/>
            <person name="Spatafora J."/>
            <person name="Veneault-Fourrey C."/>
            <person name="Henrissat B."/>
            <person name="Grigoriev I."/>
            <person name="Martin F."/>
            <person name="Perotto S."/>
        </authorList>
    </citation>
    <scope>NUCLEOTIDE SEQUENCE [LARGE SCALE GENOMIC DNA]</scope>
    <source>
        <strain evidence="2 3">UAMH 7357</strain>
    </source>
</reference>
<dbReference type="Proteomes" id="UP000235672">
    <property type="component" value="Unassembled WGS sequence"/>
</dbReference>
<dbReference type="SMART" id="SM01114">
    <property type="entry name" value="CXC"/>
    <property type="match status" value="1"/>
</dbReference>
<keyword evidence="3" id="KW-1185">Reference proteome</keyword>
<dbReference type="AlphaFoldDB" id="A0A2J6PGH8"/>
<dbReference type="EMBL" id="KZ613537">
    <property type="protein sequence ID" value="PMD12986.1"/>
    <property type="molecule type" value="Genomic_DNA"/>
</dbReference>
<dbReference type="STRING" id="1745343.A0A2J6PGH8"/>
<dbReference type="OrthoDB" id="10012048at2759"/>
<gene>
    <name evidence="2" type="ORF">NA56DRAFT_738786</name>
</gene>